<comment type="caution">
    <text evidence="2">The sequence shown here is derived from an EMBL/GenBank/DDBJ whole genome shotgun (WGS) entry which is preliminary data.</text>
</comment>
<reference evidence="2 3" key="1">
    <citation type="submission" date="2015-12" db="EMBL/GenBank/DDBJ databases">
        <authorList>
            <person name="Bansal K."/>
            <person name="Midha S."/>
            <person name="Patil P.B."/>
        </authorList>
    </citation>
    <scope>NUCLEOTIDE SEQUENCE [LARGE SCALE GENOMIC DNA]</scope>
    <source>
        <strain evidence="2 3">LMG21719</strain>
    </source>
</reference>
<dbReference type="Proteomes" id="UP000190018">
    <property type="component" value="Unassembled WGS sequence"/>
</dbReference>
<gene>
    <name evidence="2" type="ORF">Xant_19335</name>
</gene>
<accession>A0ABX3M2L9</accession>
<feature type="transmembrane region" description="Helical" evidence="1">
    <location>
        <begin position="95"/>
        <end position="114"/>
    </location>
</feature>
<feature type="transmembrane region" description="Helical" evidence="1">
    <location>
        <begin position="197"/>
        <end position="217"/>
    </location>
</feature>
<protein>
    <submittedName>
        <fullName evidence="2">Ketosynthase</fullName>
    </submittedName>
</protein>
<evidence type="ECO:0000256" key="1">
    <source>
        <dbReference type="SAM" id="Phobius"/>
    </source>
</evidence>
<keyword evidence="1" id="KW-0472">Membrane</keyword>
<dbReference type="EMBL" id="LOJT01000067">
    <property type="protein sequence ID" value="OOW71333.1"/>
    <property type="molecule type" value="Genomic_DNA"/>
</dbReference>
<keyword evidence="1" id="KW-0812">Transmembrane</keyword>
<evidence type="ECO:0000313" key="2">
    <source>
        <dbReference type="EMBL" id="OOW71333.1"/>
    </source>
</evidence>
<name>A0ABX3M2L9_9XANT</name>
<feature type="transmembrane region" description="Helical" evidence="1">
    <location>
        <begin position="20"/>
        <end position="36"/>
    </location>
</feature>
<feature type="transmembrane region" description="Helical" evidence="1">
    <location>
        <begin position="153"/>
        <end position="177"/>
    </location>
</feature>
<keyword evidence="3" id="KW-1185">Reference proteome</keyword>
<organism evidence="2 3">
    <name type="scientific">Xanthomonas cissicola</name>
    <dbReference type="NCBI Taxonomy" id="86186"/>
    <lineage>
        <taxon>Bacteria</taxon>
        <taxon>Pseudomonadati</taxon>
        <taxon>Pseudomonadota</taxon>
        <taxon>Gammaproteobacteria</taxon>
        <taxon>Lysobacterales</taxon>
        <taxon>Lysobacteraceae</taxon>
        <taxon>Xanthomonas</taxon>
    </lineage>
</organism>
<feature type="transmembrane region" description="Helical" evidence="1">
    <location>
        <begin position="48"/>
        <end position="66"/>
    </location>
</feature>
<evidence type="ECO:0000313" key="3">
    <source>
        <dbReference type="Proteomes" id="UP000190018"/>
    </source>
</evidence>
<sequence length="250" mass="27402">MSKPTRPSDLPTAPSPDAPAWVLGLGVLLAVAYSPLAHWANASHRPELAVIAGGLLVLMVLIEPMVARRPWAWAWALALLLLAGLGALWHSPYAMLVLAAPPVVFTGWVAWFFGRSLRAGRTPLITRIVEGLYGQAGMPITPEQRRYTRRLTLAWAVLLCGLTLANLVLGLCAEPSGVLAQLGHASPLPISDARASLFANLLAYGVIGGFFVAEYLLRGRWFPQRPYRNLPDFLRQMARLGPDFWRDLLR</sequence>
<keyword evidence="1" id="KW-1133">Transmembrane helix</keyword>
<proteinExistence type="predicted"/>